<proteinExistence type="predicted"/>
<reference evidence="2 3" key="1">
    <citation type="submission" date="2024-10" db="EMBL/GenBank/DDBJ databases">
        <title>Updated reference genomes for cyclostephanoid diatoms.</title>
        <authorList>
            <person name="Roberts W.R."/>
            <person name="Alverson A.J."/>
        </authorList>
    </citation>
    <scope>NUCLEOTIDE SEQUENCE [LARGE SCALE GENOMIC DNA]</scope>
    <source>
        <strain evidence="2 3">AJA228-03</strain>
    </source>
</reference>
<feature type="domain" description="Chitin-binding type-2" evidence="1">
    <location>
        <begin position="147"/>
        <end position="205"/>
    </location>
</feature>
<evidence type="ECO:0000313" key="2">
    <source>
        <dbReference type="EMBL" id="KAL3809866.1"/>
    </source>
</evidence>
<dbReference type="InterPro" id="IPR002557">
    <property type="entry name" value="Chitin-bd_dom"/>
</dbReference>
<organism evidence="2 3">
    <name type="scientific">Cyclostephanos tholiformis</name>
    <dbReference type="NCBI Taxonomy" id="382380"/>
    <lineage>
        <taxon>Eukaryota</taxon>
        <taxon>Sar</taxon>
        <taxon>Stramenopiles</taxon>
        <taxon>Ochrophyta</taxon>
        <taxon>Bacillariophyta</taxon>
        <taxon>Coscinodiscophyceae</taxon>
        <taxon>Thalassiosirophycidae</taxon>
        <taxon>Stephanodiscales</taxon>
        <taxon>Stephanodiscaceae</taxon>
        <taxon>Cyclostephanos</taxon>
    </lineage>
</organism>
<protein>
    <recommendedName>
        <fullName evidence="1">Chitin-binding type-2 domain-containing protein</fullName>
    </recommendedName>
</protein>
<dbReference type="Pfam" id="PF01607">
    <property type="entry name" value="CBM_14"/>
    <property type="match status" value="1"/>
</dbReference>
<dbReference type="PANTHER" id="PTHR21113">
    <property type="entry name" value="AGAP001705-PA"/>
    <property type="match status" value="1"/>
</dbReference>
<gene>
    <name evidence="2" type="ORF">ACHAXA_001291</name>
</gene>
<dbReference type="EMBL" id="JALLPB020000368">
    <property type="protein sequence ID" value="KAL3809866.1"/>
    <property type="molecule type" value="Genomic_DNA"/>
</dbReference>
<dbReference type="Proteomes" id="UP001530377">
    <property type="component" value="Unassembled WGS sequence"/>
</dbReference>
<dbReference type="SMART" id="SM00494">
    <property type="entry name" value="ChtBD2"/>
    <property type="match status" value="2"/>
</dbReference>
<evidence type="ECO:0000259" key="1">
    <source>
        <dbReference type="PROSITE" id="PS50940"/>
    </source>
</evidence>
<sequence>MVKLRNQGRLIVAFSLSCNIVAQDAVLLEDVVAQAMEQLCFTPCKNGYTGQEVVPGTKCQVYHYCVGGKTSSINQCGDGLWYNPQRDICDAQTNPGIPACCPPDPSCSTASTQSNTTTGSLESVPSVTIQIENPNLTQEEIDILQCFTPCADGFTGNEPVPNTGCRVYNECWMGTVRSRNECGSPLIFDEANNYCNFPEGVSCPLGDVGCESESPTMIETRNPAYTRPELNASPVGSLSALSYIESKRDLIEEYILISHDDGASGLPYPSINYTYEQFIRSLEIMGVNGFGADFKFDLWDGQYYGLVNLAAFLANCMVESIEADTCDELNWQESSGRYPLSNACGQESRSYQDETWGDMKNDTFSCDVVPYMEIMAVSTASQELAPPPLQCKPVSDQDNYSGYWENGALVANISLENDLGRTDTQGCCFWGRGALLTRGVCNVGKINYYLGKGGANLGRYTLYPTLDFCEYPENTCASMYTEELRFGQLHFLNGRRGSNVTMCPMNGICRYGMADDSFIDSVSRILSRGCHKNGCTEVRMLDKRRSNFYLIINEIFDVKSLLSPSDALPLIPTAAWVPVSTISPTPGPIGKVVSPRPSPGNQLIDLEVNAAFHASRNRVVIKSCILLHGAYYLMLL</sequence>
<comment type="caution">
    <text evidence="2">The sequence shown here is derived from an EMBL/GenBank/DDBJ whole genome shotgun (WGS) entry which is preliminary data.</text>
</comment>
<dbReference type="AlphaFoldDB" id="A0ABD3RDL2"/>
<accession>A0ABD3RDL2</accession>
<dbReference type="Gene3D" id="2.170.140.10">
    <property type="entry name" value="Chitin binding domain"/>
    <property type="match status" value="1"/>
</dbReference>
<dbReference type="PANTHER" id="PTHR21113:SF4">
    <property type="entry name" value="CHITIN-BINDING TYPE-4 DOMAIN-CONTAINING PROTEIN"/>
    <property type="match status" value="1"/>
</dbReference>
<dbReference type="PROSITE" id="PS50940">
    <property type="entry name" value="CHIT_BIND_II"/>
    <property type="match status" value="2"/>
</dbReference>
<name>A0ABD3RDL2_9STRA</name>
<evidence type="ECO:0000313" key="3">
    <source>
        <dbReference type="Proteomes" id="UP001530377"/>
    </source>
</evidence>
<dbReference type="InterPro" id="IPR036508">
    <property type="entry name" value="Chitin-bd_dom_sf"/>
</dbReference>
<feature type="domain" description="Chitin-binding type-2" evidence="1">
    <location>
        <begin position="41"/>
        <end position="100"/>
    </location>
</feature>
<keyword evidence="3" id="KW-1185">Reference proteome</keyword>
<dbReference type="SUPFAM" id="SSF57625">
    <property type="entry name" value="Invertebrate chitin-binding proteins"/>
    <property type="match status" value="1"/>
</dbReference>